<feature type="compositionally biased region" description="Low complexity" evidence="7">
    <location>
        <begin position="618"/>
        <end position="631"/>
    </location>
</feature>
<accession>A0A8X6FLQ5</accession>
<dbReference type="CDD" id="cd20816">
    <property type="entry name" value="C1_GMIP-like"/>
    <property type="match status" value="1"/>
</dbReference>
<proteinExistence type="predicted"/>
<evidence type="ECO:0000256" key="6">
    <source>
        <dbReference type="PROSITE-ProRule" id="PRU01077"/>
    </source>
</evidence>
<dbReference type="SMART" id="SM00324">
    <property type="entry name" value="RhoGAP"/>
    <property type="match status" value="1"/>
</dbReference>
<feature type="compositionally biased region" description="Polar residues" evidence="7">
    <location>
        <begin position="1443"/>
        <end position="1452"/>
    </location>
</feature>
<dbReference type="InterPro" id="IPR000198">
    <property type="entry name" value="RhoGAP_dom"/>
</dbReference>
<dbReference type="InterPro" id="IPR002219">
    <property type="entry name" value="PKC_DAG/PE"/>
</dbReference>
<feature type="domain" description="Rho-GAP" evidence="9">
    <location>
        <begin position="739"/>
        <end position="937"/>
    </location>
</feature>
<evidence type="ECO:0000313" key="11">
    <source>
        <dbReference type="EMBL" id="GFQ84085.1"/>
    </source>
</evidence>
<dbReference type="PANTHER" id="PTHR15228">
    <property type="entry name" value="SPERMATHECAL PHYSIOLOGY VARIANT"/>
    <property type="match status" value="1"/>
</dbReference>
<dbReference type="GO" id="GO:0005096">
    <property type="term" value="F:GTPase activator activity"/>
    <property type="evidence" value="ECO:0007669"/>
    <property type="project" value="UniProtKB-KW"/>
</dbReference>
<dbReference type="SUPFAM" id="SSF48350">
    <property type="entry name" value="GTPase activation domain, GAP"/>
    <property type="match status" value="1"/>
</dbReference>
<feature type="region of interest" description="Disordered" evidence="7">
    <location>
        <begin position="1424"/>
        <end position="1452"/>
    </location>
</feature>
<dbReference type="SUPFAM" id="SSF103657">
    <property type="entry name" value="BAR/IMD domain-like"/>
    <property type="match status" value="1"/>
</dbReference>
<feature type="region of interest" description="Disordered" evidence="7">
    <location>
        <begin position="1152"/>
        <end position="1189"/>
    </location>
</feature>
<dbReference type="InterPro" id="IPR051025">
    <property type="entry name" value="RhoGAP"/>
</dbReference>
<feature type="domain" description="Phorbol-ester/DAG-type" evidence="8">
    <location>
        <begin position="680"/>
        <end position="725"/>
    </location>
</feature>
<feature type="compositionally biased region" description="Polar residues" evidence="7">
    <location>
        <begin position="969"/>
        <end position="980"/>
    </location>
</feature>
<feature type="region of interest" description="Disordered" evidence="7">
    <location>
        <begin position="563"/>
        <end position="644"/>
    </location>
</feature>
<organism evidence="11 12">
    <name type="scientific">Trichonephila clavata</name>
    <name type="common">Joro spider</name>
    <name type="synonym">Nephila clavata</name>
    <dbReference type="NCBI Taxonomy" id="2740835"/>
    <lineage>
        <taxon>Eukaryota</taxon>
        <taxon>Metazoa</taxon>
        <taxon>Ecdysozoa</taxon>
        <taxon>Arthropoda</taxon>
        <taxon>Chelicerata</taxon>
        <taxon>Arachnida</taxon>
        <taxon>Araneae</taxon>
        <taxon>Araneomorphae</taxon>
        <taxon>Entelegynae</taxon>
        <taxon>Araneoidea</taxon>
        <taxon>Nephilidae</taxon>
        <taxon>Trichonephila</taxon>
    </lineage>
</organism>
<dbReference type="InterPro" id="IPR054713">
    <property type="entry name" value="GMIP/FCHO2-like_FCH"/>
</dbReference>
<keyword evidence="3" id="KW-0863">Zinc-finger</keyword>
<feature type="compositionally biased region" description="Low complexity" evidence="7">
    <location>
        <begin position="1092"/>
        <end position="1110"/>
    </location>
</feature>
<feature type="region of interest" description="Disordered" evidence="7">
    <location>
        <begin position="941"/>
        <end position="1029"/>
    </location>
</feature>
<keyword evidence="2" id="KW-0479">Metal-binding</keyword>
<dbReference type="Gene3D" id="1.20.1270.60">
    <property type="entry name" value="Arfaptin homology (AH) domain/BAR domain"/>
    <property type="match status" value="1"/>
</dbReference>
<evidence type="ECO:0000256" key="1">
    <source>
        <dbReference type="ARBA" id="ARBA00022468"/>
    </source>
</evidence>
<dbReference type="SMART" id="SM00109">
    <property type="entry name" value="C1"/>
    <property type="match status" value="1"/>
</dbReference>
<name>A0A8X6FLQ5_TRICU</name>
<evidence type="ECO:0000259" key="10">
    <source>
        <dbReference type="PROSITE" id="PS51741"/>
    </source>
</evidence>
<evidence type="ECO:0000256" key="2">
    <source>
        <dbReference type="ARBA" id="ARBA00022723"/>
    </source>
</evidence>
<dbReference type="SUPFAM" id="SSF57889">
    <property type="entry name" value="Cysteine-rich domain"/>
    <property type="match status" value="1"/>
</dbReference>
<dbReference type="EMBL" id="BMAO01012809">
    <property type="protein sequence ID" value="GFQ84085.1"/>
    <property type="molecule type" value="Genomic_DNA"/>
</dbReference>
<gene>
    <name evidence="11" type="primary">Arhgap45</name>
    <name evidence="11" type="ORF">TNCT_327721</name>
</gene>
<dbReference type="PROSITE" id="PS51741">
    <property type="entry name" value="F_BAR"/>
    <property type="match status" value="1"/>
</dbReference>
<feature type="compositionally biased region" description="Basic and acidic residues" evidence="7">
    <location>
        <begin position="1424"/>
        <end position="1441"/>
    </location>
</feature>
<reference evidence="11" key="1">
    <citation type="submission" date="2020-07" db="EMBL/GenBank/DDBJ databases">
        <title>Multicomponent nature underlies the extraordinary mechanical properties of spider dragline silk.</title>
        <authorList>
            <person name="Kono N."/>
            <person name="Nakamura H."/>
            <person name="Mori M."/>
            <person name="Yoshida Y."/>
            <person name="Ohtoshi R."/>
            <person name="Malay A.D."/>
            <person name="Moran D.A.P."/>
            <person name="Tomita M."/>
            <person name="Numata K."/>
            <person name="Arakawa K."/>
        </authorList>
    </citation>
    <scope>NUCLEOTIDE SEQUENCE</scope>
</reference>
<dbReference type="OrthoDB" id="79452at2759"/>
<evidence type="ECO:0000256" key="7">
    <source>
        <dbReference type="SAM" id="MobiDB-lite"/>
    </source>
</evidence>
<dbReference type="InterPro" id="IPR031160">
    <property type="entry name" value="F_BAR_dom"/>
</dbReference>
<evidence type="ECO:0000256" key="5">
    <source>
        <dbReference type="ARBA" id="ARBA00023054"/>
    </source>
</evidence>
<feature type="compositionally biased region" description="Low complexity" evidence="7">
    <location>
        <begin position="1159"/>
        <end position="1182"/>
    </location>
</feature>
<dbReference type="InterPro" id="IPR046349">
    <property type="entry name" value="C1-like_sf"/>
</dbReference>
<evidence type="ECO:0000313" key="12">
    <source>
        <dbReference type="Proteomes" id="UP000887116"/>
    </source>
</evidence>
<feature type="domain" description="F-BAR" evidence="10">
    <location>
        <begin position="270"/>
        <end position="532"/>
    </location>
</feature>
<evidence type="ECO:0000259" key="8">
    <source>
        <dbReference type="PROSITE" id="PS50081"/>
    </source>
</evidence>
<dbReference type="PROSITE" id="PS50238">
    <property type="entry name" value="RHOGAP"/>
    <property type="match status" value="1"/>
</dbReference>
<dbReference type="Gene3D" id="1.10.555.10">
    <property type="entry name" value="Rho GTPase activation protein"/>
    <property type="match status" value="1"/>
</dbReference>
<evidence type="ECO:0000256" key="4">
    <source>
        <dbReference type="ARBA" id="ARBA00022833"/>
    </source>
</evidence>
<dbReference type="InterPro" id="IPR057028">
    <property type="entry name" value="RHG29_45_N"/>
</dbReference>
<dbReference type="PANTHER" id="PTHR15228:SF25">
    <property type="entry name" value="F-BAR DOMAIN-CONTAINING PROTEIN"/>
    <property type="match status" value="1"/>
</dbReference>
<dbReference type="Pfam" id="PF22699">
    <property type="entry name" value="GMIP-like_FCH"/>
    <property type="match status" value="1"/>
</dbReference>
<dbReference type="Pfam" id="PF00130">
    <property type="entry name" value="C1_1"/>
    <property type="match status" value="1"/>
</dbReference>
<protein>
    <submittedName>
        <fullName evidence="11">Rho GTPase-activating protein 45</fullName>
    </submittedName>
</protein>
<keyword evidence="4" id="KW-0862">Zinc</keyword>
<evidence type="ECO:0000259" key="9">
    <source>
        <dbReference type="PROSITE" id="PS50238"/>
    </source>
</evidence>
<keyword evidence="5 6" id="KW-0175">Coiled coil</keyword>
<feature type="region of interest" description="Disordered" evidence="7">
    <location>
        <begin position="1197"/>
        <end position="1216"/>
    </location>
</feature>
<feature type="region of interest" description="Disordered" evidence="7">
    <location>
        <begin position="1068"/>
        <end position="1139"/>
    </location>
</feature>
<dbReference type="Pfam" id="PF24235">
    <property type="entry name" value="RHG29_45_N"/>
    <property type="match status" value="1"/>
</dbReference>
<dbReference type="InterPro" id="IPR008936">
    <property type="entry name" value="Rho_GTPase_activation_prot"/>
</dbReference>
<dbReference type="PROSITE" id="PS00479">
    <property type="entry name" value="ZF_DAG_PE_1"/>
    <property type="match status" value="1"/>
</dbReference>
<feature type="compositionally biased region" description="Basic residues" evidence="7">
    <location>
        <begin position="954"/>
        <end position="964"/>
    </location>
</feature>
<feature type="region of interest" description="Disordered" evidence="7">
    <location>
        <begin position="65"/>
        <end position="87"/>
    </location>
</feature>
<dbReference type="GO" id="GO:0008270">
    <property type="term" value="F:zinc ion binding"/>
    <property type="evidence" value="ECO:0007669"/>
    <property type="project" value="UniProtKB-KW"/>
</dbReference>
<dbReference type="Pfam" id="PF00620">
    <property type="entry name" value="RhoGAP"/>
    <property type="match status" value="1"/>
</dbReference>
<feature type="compositionally biased region" description="Basic and acidic residues" evidence="7">
    <location>
        <begin position="591"/>
        <end position="600"/>
    </location>
</feature>
<dbReference type="SMART" id="SM00055">
    <property type="entry name" value="FCH"/>
    <property type="match status" value="1"/>
</dbReference>
<dbReference type="GO" id="GO:0051056">
    <property type="term" value="P:regulation of small GTPase mediated signal transduction"/>
    <property type="evidence" value="ECO:0007669"/>
    <property type="project" value="UniProtKB-ARBA"/>
</dbReference>
<sequence>MTKLRRSGSVDFGNPSMSNVLDMAKALCLACKQRSKPKRSFSLFQIKSCPSEEVYTVRRVPTQRMEGAAATPATPSGEASAVQSRSASGASATSAAARSLSMNSVSSEGSAESHVVEQEDIIVLTHDVRSFKEALGKLRRIFHPERDKTETMRVAAHERLGEVLRILRSILEKYPPIQSTELLMTAGTLIQQVKGYNYEDEKSDPSNFFDAIDQLALAFSSRVSEYLMGDLDSSSQPVPKTRSCDNLLSAESECDTFVRDKRSAPTLPPEEIDARLARLSDGVDLALRRAKVWSKYAKDVMTYVEKRCCAEAEHAKNLVKLAQTMRPILKEESFLPFQSIYYMALDQDFDNGQTSLKTCTVLQGHKFIEPLTSRRNEHERYRKQIKETWHREVKRTQESIVNLRKAKALYFQRQQEYEKAKESALKAENCEGVEASKIDKKRRVEDDALQKAMEAETTYKSCILEANERQLALEKMKCEVLQRVRELIYQCDQTMKAVTVGYFQLQSTLSAQAPVQFQTLCESSRLYEPGTQYMEFVKRLPQPTGPIFNGTLPFTFESYSSENRLDKSRKSNGSTESNEDILNHGLLESRLSSESREKLRIQQPIKAWGSPTQPTMGSDSDSMSSCPSNKSQDTSPAASPHISVRKIVNISSGDELETDHDNVDTFGQGRRACMSKAAETHTFRRLKTPSRCRECDSYVYFHGFECLECGLASHKKCLESLAIQCGRKRLPRKMTTFGVDLTTHAQESGEEIPYIVSKCITEVEDKGFCLKGIYRVSGVKSKVEKLCQSFENGAELVDLDGMHPNVVSNVLKLYLRQLPEPLLTYRLYPDFIKIAKDFPSQKCEDSLSSEAIIEELQKLVQRLPSVHLSTLKCLMHHLYRVSEHSNHNNMPPSNLGIVFGPTLLRTSEGSASLSSLIDTVHQTRVIELLITYAYEIFGPPPKSASSQKDDLCSHKKSKSARYRGGKQVLSRTVSGSSQTSDVEESQFIEVDHHRDGIADLDNYPIPGYLPTDKSQEFETSHQSSDVTHSSDDLLYSTITSDDDYPEIMLTDDSVFKKSPVLPCSLSQFTETKSNEDSIKPEQSSVHMKVQDARASLSSSPAVSEASHCSSLLRSTDDESVSDPPWKDGPVPPPRKNAPANLQLNQSFLHGAADRKQGNSSLSESSGVSSAASTSPSAVDTASQSDPGNIYTSTAQVTLAGQKSPSHNSRASTSSMTAELRRQFFELPPPLPSGTPPPTTRAGHQMEVVKHVAEFSESGSVSCSSESNMKMCQTETCSGNFEGRKDLETTSALQGPTGRPRGSSLSHACAAESISSNTFYRKEDNSSSNSEIIYSLKMEATPSHPNEILINQLSEGRDTVDFRTYLSSKMEKFDRMDLEGKKRTEVYSVKHVLQSVELPCRTAGIIDSEGLNAAMANRRFLEATTEHQTVDAPDGKSTKGNDKLSLNRQPRFV</sequence>
<dbReference type="Proteomes" id="UP000887116">
    <property type="component" value="Unassembled WGS sequence"/>
</dbReference>
<dbReference type="GO" id="GO:0007165">
    <property type="term" value="P:signal transduction"/>
    <property type="evidence" value="ECO:0007669"/>
    <property type="project" value="InterPro"/>
</dbReference>
<keyword evidence="12" id="KW-1185">Reference proteome</keyword>
<dbReference type="InterPro" id="IPR027267">
    <property type="entry name" value="AH/BAR_dom_sf"/>
</dbReference>
<dbReference type="Gene3D" id="3.30.60.20">
    <property type="match status" value="1"/>
</dbReference>
<evidence type="ECO:0000256" key="3">
    <source>
        <dbReference type="ARBA" id="ARBA00022771"/>
    </source>
</evidence>
<dbReference type="InterPro" id="IPR001060">
    <property type="entry name" value="FCH_dom"/>
</dbReference>
<comment type="caution">
    <text evidence="11">The sequence shown here is derived from an EMBL/GenBank/DDBJ whole genome shotgun (WGS) entry which is preliminary data.</text>
</comment>
<dbReference type="PROSITE" id="PS50081">
    <property type="entry name" value="ZF_DAG_PE_2"/>
    <property type="match status" value="1"/>
</dbReference>
<keyword evidence="1" id="KW-0343">GTPase activation</keyword>